<evidence type="ECO:0000256" key="6">
    <source>
        <dbReference type="ARBA" id="ARBA00022723"/>
    </source>
</evidence>
<dbReference type="PROSITE" id="PS00595">
    <property type="entry name" value="AA_TRANSFER_CLASS_5"/>
    <property type="match status" value="1"/>
</dbReference>
<keyword evidence="7" id="KW-0663">Pyridoxal phosphate</keyword>
<dbReference type="RefSeq" id="WP_076544511.1">
    <property type="nucleotide sequence ID" value="NZ_FTNC01000007.1"/>
</dbReference>
<dbReference type="Pfam" id="PF00266">
    <property type="entry name" value="Aminotran_5"/>
    <property type="match status" value="1"/>
</dbReference>
<feature type="domain" description="Aminotransferase class V" evidence="12">
    <location>
        <begin position="2"/>
        <end position="363"/>
    </location>
</feature>
<dbReference type="GO" id="GO:0046872">
    <property type="term" value="F:metal ion binding"/>
    <property type="evidence" value="ECO:0007669"/>
    <property type="project" value="UniProtKB-KW"/>
</dbReference>
<keyword evidence="14" id="KW-1185">Reference proteome</keyword>
<dbReference type="EC" id="2.8.1.7" evidence="3"/>
<evidence type="ECO:0000256" key="8">
    <source>
        <dbReference type="ARBA" id="ARBA00023004"/>
    </source>
</evidence>
<dbReference type="GO" id="GO:0031071">
    <property type="term" value="F:cysteine desulfurase activity"/>
    <property type="evidence" value="ECO:0007669"/>
    <property type="project" value="UniProtKB-EC"/>
</dbReference>
<dbReference type="PANTHER" id="PTHR11601:SF34">
    <property type="entry name" value="CYSTEINE DESULFURASE"/>
    <property type="match status" value="1"/>
</dbReference>
<dbReference type="Proteomes" id="UP000185669">
    <property type="component" value="Unassembled WGS sequence"/>
</dbReference>
<dbReference type="Gene3D" id="3.40.640.10">
    <property type="entry name" value="Type I PLP-dependent aspartate aminotransferase-like (Major domain)"/>
    <property type="match status" value="1"/>
</dbReference>
<dbReference type="STRING" id="56779.SAMN05421834_10732"/>
<dbReference type="PANTHER" id="PTHR11601">
    <property type="entry name" value="CYSTEINE DESULFURYLASE FAMILY MEMBER"/>
    <property type="match status" value="1"/>
</dbReference>
<evidence type="ECO:0000256" key="3">
    <source>
        <dbReference type="ARBA" id="ARBA00012239"/>
    </source>
</evidence>
<dbReference type="InterPro" id="IPR020578">
    <property type="entry name" value="Aminotrans_V_PyrdxlP_BS"/>
</dbReference>
<evidence type="ECO:0000256" key="10">
    <source>
        <dbReference type="ARBA" id="ARBA00050776"/>
    </source>
</evidence>
<comment type="cofactor">
    <cofactor evidence="1 11">
        <name>pyridoxal 5'-phosphate</name>
        <dbReference type="ChEBI" id="CHEBI:597326"/>
    </cofactor>
</comment>
<comment type="catalytic activity">
    <reaction evidence="10">
        <text>(sulfur carrier)-H + L-cysteine = (sulfur carrier)-SH + L-alanine</text>
        <dbReference type="Rhea" id="RHEA:43892"/>
        <dbReference type="Rhea" id="RHEA-COMP:14737"/>
        <dbReference type="Rhea" id="RHEA-COMP:14739"/>
        <dbReference type="ChEBI" id="CHEBI:29917"/>
        <dbReference type="ChEBI" id="CHEBI:35235"/>
        <dbReference type="ChEBI" id="CHEBI:57972"/>
        <dbReference type="ChEBI" id="CHEBI:64428"/>
        <dbReference type="EC" id="2.8.1.7"/>
    </reaction>
</comment>
<keyword evidence="5" id="KW-0001">2Fe-2S</keyword>
<keyword evidence="8" id="KW-0408">Iron</keyword>
<comment type="similarity">
    <text evidence="2">Belongs to the class-V pyridoxal-phosphate-dependent aminotransferase family. NifS/IscS subfamily.</text>
</comment>
<evidence type="ECO:0000259" key="12">
    <source>
        <dbReference type="Pfam" id="PF00266"/>
    </source>
</evidence>
<evidence type="ECO:0000256" key="11">
    <source>
        <dbReference type="RuleBase" id="RU004504"/>
    </source>
</evidence>
<dbReference type="InterPro" id="IPR015422">
    <property type="entry name" value="PyrdxlP-dep_Trfase_small"/>
</dbReference>
<dbReference type="NCBIfam" id="NF002806">
    <property type="entry name" value="PRK02948.1"/>
    <property type="match status" value="1"/>
</dbReference>
<dbReference type="InterPro" id="IPR000192">
    <property type="entry name" value="Aminotrans_V_dom"/>
</dbReference>
<dbReference type="InterPro" id="IPR015421">
    <property type="entry name" value="PyrdxlP-dep_Trfase_major"/>
</dbReference>
<name>A0A1N6UV17_9FIRM</name>
<dbReference type="EMBL" id="FTNC01000007">
    <property type="protein sequence ID" value="SIQ69322.1"/>
    <property type="molecule type" value="Genomic_DNA"/>
</dbReference>
<dbReference type="InterPro" id="IPR016454">
    <property type="entry name" value="Cysteine_dSase"/>
</dbReference>
<dbReference type="Gene3D" id="3.90.1150.10">
    <property type="entry name" value="Aspartate Aminotransferase, domain 1"/>
    <property type="match status" value="1"/>
</dbReference>
<evidence type="ECO:0000256" key="9">
    <source>
        <dbReference type="ARBA" id="ARBA00023014"/>
    </source>
</evidence>
<evidence type="ECO:0000256" key="7">
    <source>
        <dbReference type="ARBA" id="ARBA00022898"/>
    </source>
</evidence>
<organism evidence="13 14">
    <name type="scientific">Halanaerobium kushneri</name>
    <dbReference type="NCBI Taxonomy" id="56779"/>
    <lineage>
        <taxon>Bacteria</taxon>
        <taxon>Bacillati</taxon>
        <taxon>Bacillota</taxon>
        <taxon>Clostridia</taxon>
        <taxon>Halanaerobiales</taxon>
        <taxon>Halanaerobiaceae</taxon>
        <taxon>Halanaerobium</taxon>
    </lineage>
</organism>
<dbReference type="FunFam" id="3.40.640.10:FF:000003">
    <property type="entry name" value="Cysteine desulfurase IscS"/>
    <property type="match status" value="1"/>
</dbReference>
<accession>A0A1N6UV17</accession>
<keyword evidence="4" id="KW-0808">Transferase</keyword>
<evidence type="ECO:0000256" key="5">
    <source>
        <dbReference type="ARBA" id="ARBA00022714"/>
    </source>
</evidence>
<reference evidence="14" key="1">
    <citation type="submission" date="2017-01" db="EMBL/GenBank/DDBJ databases">
        <authorList>
            <person name="Varghese N."/>
            <person name="Submissions S."/>
        </authorList>
    </citation>
    <scope>NUCLEOTIDE SEQUENCE [LARGE SCALE GENOMIC DNA]</scope>
    <source>
        <strain evidence="14">ATCC 700103</strain>
    </source>
</reference>
<dbReference type="PIRSF" id="PIRSF005572">
    <property type="entry name" value="NifS"/>
    <property type="match status" value="1"/>
</dbReference>
<keyword evidence="6" id="KW-0479">Metal-binding</keyword>
<proteinExistence type="inferred from homology"/>
<dbReference type="SUPFAM" id="SSF53383">
    <property type="entry name" value="PLP-dependent transferases"/>
    <property type="match status" value="1"/>
</dbReference>
<evidence type="ECO:0000313" key="14">
    <source>
        <dbReference type="Proteomes" id="UP000185669"/>
    </source>
</evidence>
<gene>
    <name evidence="13" type="ORF">SAMN05421834_10732</name>
</gene>
<dbReference type="GO" id="GO:0051537">
    <property type="term" value="F:2 iron, 2 sulfur cluster binding"/>
    <property type="evidence" value="ECO:0007669"/>
    <property type="project" value="UniProtKB-KW"/>
</dbReference>
<evidence type="ECO:0000256" key="1">
    <source>
        <dbReference type="ARBA" id="ARBA00001933"/>
    </source>
</evidence>
<keyword evidence="9" id="KW-0411">Iron-sulfur</keyword>
<sequence length="385" mass="42239">MIYLDYNATTPIDKKVAEAMEEYIYGNFGNPSSSHELGSKTKQAVEEARKKVASLLNASPEEIIFTSGGSESNNMVLKGVGYTYQNRGKHIITSEIEHPAVISPCKFLEGNGYEVTYLSVDQDGVVDIEQLKAALTDETILISIMHANNETGTIQPLAEIAEIVSENNILLHTDAAQSVGKIETDVKKLGVDFLSVAGHKVYAPKGIGALYIRDGIEIEPLIHGAGHEMGKRAGTENVIFDVALGKACELAEDLFQGKKADFEHNTPGEIKELRDYFQKQLQKNFKDRVILNGHPTKRLPNTLNISFLDYSGQEILDHLDNVALSTGSACHSDLVEISSVLKAMSVTMETGRGAVRFSLGKYTIMFLSLSKRFLKVFCSNLNYAS</sequence>
<dbReference type="InterPro" id="IPR015424">
    <property type="entry name" value="PyrdxlP-dep_Trfase"/>
</dbReference>
<protein>
    <recommendedName>
        <fullName evidence="3">cysteine desulfurase</fullName>
        <ecNumber evidence="3">2.8.1.7</ecNumber>
    </recommendedName>
</protein>
<evidence type="ECO:0000313" key="13">
    <source>
        <dbReference type="EMBL" id="SIQ69322.1"/>
    </source>
</evidence>
<dbReference type="AlphaFoldDB" id="A0A1N6UV17"/>
<evidence type="ECO:0000256" key="4">
    <source>
        <dbReference type="ARBA" id="ARBA00022679"/>
    </source>
</evidence>
<evidence type="ECO:0000256" key="2">
    <source>
        <dbReference type="ARBA" id="ARBA00006490"/>
    </source>
</evidence>